<proteinExistence type="predicted"/>
<evidence type="ECO:0000313" key="4">
    <source>
        <dbReference type="Proteomes" id="UP000198711"/>
    </source>
</evidence>
<keyword evidence="2" id="KW-1133">Transmembrane helix</keyword>
<name>A0A8X8L9I8_9BACT</name>
<feature type="compositionally biased region" description="Polar residues" evidence="1">
    <location>
        <begin position="69"/>
        <end position="86"/>
    </location>
</feature>
<accession>A0A8X8L9I8</accession>
<evidence type="ECO:0000313" key="3">
    <source>
        <dbReference type="EMBL" id="SDW04449.1"/>
    </source>
</evidence>
<dbReference type="Gene3D" id="1.10.101.10">
    <property type="entry name" value="PGBD-like superfamily/PGBD"/>
    <property type="match status" value="1"/>
</dbReference>
<evidence type="ECO:0000256" key="2">
    <source>
        <dbReference type="SAM" id="Phobius"/>
    </source>
</evidence>
<keyword evidence="4" id="KW-1185">Reference proteome</keyword>
<gene>
    <name evidence="3" type="ORF">SAMN05444410_10199</name>
</gene>
<feature type="transmembrane region" description="Helical" evidence="2">
    <location>
        <begin position="26"/>
        <end position="46"/>
    </location>
</feature>
<sequence length="344" mass="37999">MKKKTKQIPENPDHHKQSAQHHKQPALKWIALGAVAGLVVLGVWGWKKLHKSQLKQPSNTQPDDEVNNFLYQGNHPSSTPATITDSITHKPHRLVSYTTSADNISTSDQSSADSLKTSSDFPLKKGSRGPKVKQLQVALIAQYGKSILPRYGADGSFGNETQAALNKLKNQGTIASAIIDENMFNILTANAGSNMRQIGSDLYDAAQANDYHKAVPLLQKLKNSDDYKVANAAFKSRSFSGRISLLSGMFNAFKEKSQIDNLRMLFGTMGLQYDKNNDKWSLAGYGGSGIITIEPTVVWINTHHKVNVPARMILGNEVCRHLNYCLFENAGDYFLVPEKSIRCI</sequence>
<dbReference type="RefSeq" id="WP_092721295.1">
    <property type="nucleotide sequence ID" value="NZ_FNNO01000001.1"/>
</dbReference>
<evidence type="ECO:0008006" key="5">
    <source>
        <dbReference type="Google" id="ProtNLM"/>
    </source>
</evidence>
<feature type="region of interest" description="Disordered" evidence="1">
    <location>
        <begin position="100"/>
        <end position="128"/>
    </location>
</feature>
<reference evidence="3 4" key="1">
    <citation type="submission" date="2016-10" db="EMBL/GenBank/DDBJ databases">
        <authorList>
            <person name="Varghese N."/>
            <person name="Submissions S."/>
        </authorList>
    </citation>
    <scope>NUCLEOTIDE SEQUENCE [LARGE SCALE GENOMIC DNA]</scope>
    <source>
        <strain evidence="3 4">DSM 25353</strain>
    </source>
</reference>
<feature type="region of interest" description="Disordered" evidence="1">
    <location>
        <begin position="1"/>
        <end position="22"/>
    </location>
</feature>
<keyword evidence="2" id="KW-0472">Membrane</keyword>
<evidence type="ECO:0000256" key="1">
    <source>
        <dbReference type="SAM" id="MobiDB-lite"/>
    </source>
</evidence>
<protein>
    <recommendedName>
        <fullName evidence="5">Peptidoglycan binding domain-containing protein</fullName>
    </recommendedName>
</protein>
<comment type="caution">
    <text evidence="3">The sequence shown here is derived from an EMBL/GenBank/DDBJ whole genome shotgun (WGS) entry which is preliminary data.</text>
</comment>
<feature type="compositionally biased region" description="Polar residues" evidence="1">
    <location>
        <begin position="100"/>
        <end position="120"/>
    </location>
</feature>
<dbReference type="Proteomes" id="UP000198711">
    <property type="component" value="Unassembled WGS sequence"/>
</dbReference>
<organism evidence="3 4">
    <name type="scientific">Hydrobacter penzbergensis</name>
    <dbReference type="NCBI Taxonomy" id="1235997"/>
    <lineage>
        <taxon>Bacteria</taxon>
        <taxon>Pseudomonadati</taxon>
        <taxon>Bacteroidota</taxon>
        <taxon>Chitinophagia</taxon>
        <taxon>Chitinophagales</taxon>
        <taxon>Chitinophagaceae</taxon>
        <taxon>Hydrobacter</taxon>
    </lineage>
</organism>
<dbReference type="EMBL" id="FNNO01000001">
    <property type="protein sequence ID" value="SDW04449.1"/>
    <property type="molecule type" value="Genomic_DNA"/>
</dbReference>
<feature type="region of interest" description="Disordered" evidence="1">
    <location>
        <begin position="55"/>
        <end position="87"/>
    </location>
</feature>
<keyword evidence="2" id="KW-0812">Transmembrane</keyword>
<dbReference type="AlphaFoldDB" id="A0A8X8L9I8"/>
<dbReference type="InterPro" id="IPR036366">
    <property type="entry name" value="PGBDSf"/>
</dbReference>